<dbReference type="GO" id="GO:0019957">
    <property type="term" value="F:C-C chemokine binding"/>
    <property type="evidence" value="ECO:0007669"/>
    <property type="project" value="TreeGrafter"/>
</dbReference>
<dbReference type="PANTHER" id="PTHR10489:SF730">
    <property type="entry name" value="CHEMOKINE XC RECEPTOR 1"/>
    <property type="match status" value="1"/>
</dbReference>
<feature type="transmembrane region" description="Helical" evidence="9">
    <location>
        <begin position="37"/>
        <end position="66"/>
    </location>
</feature>
<dbReference type="PRINTS" id="PR00237">
    <property type="entry name" value="GPCRRHODOPSN"/>
</dbReference>
<dbReference type="PRINTS" id="PR00657">
    <property type="entry name" value="CCCHEMOKINER"/>
</dbReference>
<keyword evidence="5" id="KW-0297">G-protein coupled receptor</keyword>
<keyword evidence="7" id="KW-0675">Receptor</keyword>
<sequence length="338" mass="38970">MENDTIYEYEDNYYYYSYIPVDDESSPQEAVIKFDPIVLSIFIFMFIVVLLSLIGNILVLVILGLYEDLKSLTNCFMFNLALSDLIFTLGIPFWACSYIWSWIFGDFMCRSVNFVFSVGFHSSIAFLMLMSLECYVAVAHPLSVWTKCHSSAVIPIIAWVLSCSAALPDTLFSEAIKDPTEPDTLNCELNSVKASVSVAYEQNIFLVVAFSVMSFCFIGILLTIFKAQTKKDRTLRLVFCMVVVSFVRWAPYNIVIFLQTLNHHQIEFFTQYSVFAQLNYAFHICRLLAFSHCYVNPVIYIFASTKIRNHLKALLQKMFQRQMNTEFYQAEIYSDSSM</sequence>
<dbReference type="GO" id="GO:0060326">
    <property type="term" value="P:cell chemotaxis"/>
    <property type="evidence" value="ECO:0007669"/>
    <property type="project" value="TreeGrafter"/>
</dbReference>
<feature type="transmembrane region" description="Helical" evidence="9">
    <location>
        <begin position="115"/>
        <end position="138"/>
    </location>
</feature>
<keyword evidence="12" id="KW-1185">Reference proteome</keyword>
<reference evidence="11 12" key="1">
    <citation type="submission" date="2020-10" db="EMBL/GenBank/DDBJ databases">
        <title>Pygocentrus nattereri (red-bellied piranha) genome, fPygNat1, primary haplotype.</title>
        <authorList>
            <person name="Myers G."/>
            <person name="Meyer A."/>
            <person name="Karagic N."/>
            <person name="Pippel M."/>
            <person name="Winkler S."/>
            <person name="Tracey A."/>
            <person name="Wood J."/>
            <person name="Formenti G."/>
            <person name="Howe K."/>
            <person name="Fedrigo O."/>
            <person name="Jarvis E.D."/>
        </authorList>
    </citation>
    <scope>NUCLEOTIDE SEQUENCE [LARGE SCALE GENOMIC DNA]</scope>
</reference>
<keyword evidence="3 9" id="KW-0812">Transmembrane</keyword>
<dbReference type="GO" id="GO:0006955">
    <property type="term" value="P:immune response"/>
    <property type="evidence" value="ECO:0007669"/>
    <property type="project" value="TreeGrafter"/>
</dbReference>
<reference evidence="11" key="2">
    <citation type="submission" date="2025-08" db="UniProtKB">
        <authorList>
            <consortium name="Ensembl"/>
        </authorList>
    </citation>
    <scope>IDENTIFICATION</scope>
</reference>
<evidence type="ECO:0000256" key="3">
    <source>
        <dbReference type="ARBA" id="ARBA00022692"/>
    </source>
</evidence>
<dbReference type="SUPFAM" id="SSF81321">
    <property type="entry name" value="Family A G protein-coupled receptor-like"/>
    <property type="match status" value="1"/>
</dbReference>
<feature type="transmembrane region" description="Helical" evidence="9">
    <location>
        <begin position="280"/>
        <end position="303"/>
    </location>
</feature>
<dbReference type="OMA" id="VDIANCE"/>
<reference evidence="11" key="3">
    <citation type="submission" date="2025-09" db="UniProtKB">
        <authorList>
            <consortium name="Ensembl"/>
        </authorList>
    </citation>
    <scope>IDENTIFICATION</scope>
</reference>
<dbReference type="PROSITE" id="PS50262">
    <property type="entry name" value="G_PROTEIN_RECEP_F1_2"/>
    <property type="match status" value="1"/>
</dbReference>
<dbReference type="InterPro" id="IPR050119">
    <property type="entry name" value="CCR1-9-like"/>
</dbReference>
<evidence type="ECO:0000313" key="11">
    <source>
        <dbReference type="Ensembl" id="ENSPNAP00000033846.2"/>
    </source>
</evidence>
<dbReference type="InterPro" id="IPR000276">
    <property type="entry name" value="GPCR_Rhodpsn"/>
</dbReference>
<dbReference type="GO" id="GO:0007204">
    <property type="term" value="P:positive regulation of cytosolic calcium ion concentration"/>
    <property type="evidence" value="ECO:0007669"/>
    <property type="project" value="TreeGrafter"/>
</dbReference>
<dbReference type="InterPro" id="IPR000355">
    <property type="entry name" value="Chemokine_rcpt"/>
</dbReference>
<evidence type="ECO:0000256" key="5">
    <source>
        <dbReference type="ARBA" id="ARBA00023040"/>
    </source>
</evidence>
<dbReference type="Pfam" id="PF00001">
    <property type="entry name" value="7tm_1"/>
    <property type="match status" value="1"/>
</dbReference>
<feature type="transmembrane region" description="Helical" evidence="9">
    <location>
        <begin position="237"/>
        <end position="260"/>
    </location>
</feature>
<dbReference type="STRING" id="42514.ENSPNAP00000033846"/>
<evidence type="ECO:0000256" key="2">
    <source>
        <dbReference type="ARBA" id="ARBA00022475"/>
    </source>
</evidence>
<protein>
    <recommendedName>
        <fullName evidence="10">G-protein coupled receptors family 1 profile domain-containing protein</fullName>
    </recommendedName>
</protein>
<dbReference type="GO" id="GO:0016493">
    <property type="term" value="F:C-C chemokine receptor activity"/>
    <property type="evidence" value="ECO:0007669"/>
    <property type="project" value="TreeGrafter"/>
</dbReference>
<accession>A0A3B4EF49</accession>
<dbReference type="RefSeq" id="XP_037396892.1">
    <property type="nucleotide sequence ID" value="XM_037540995.1"/>
</dbReference>
<evidence type="ECO:0000256" key="7">
    <source>
        <dbReference type="ARBA" id="ARBA00023170"/>
    </source>
</evidence>
<evidence type="ECO:0000259" key="10">
    <source>
        <dbReference type="PROSITE" id="PS50262"/>
    </source>
</evidence>
<comment type="subcellular location">
    <subcellularLocation>
        <location evidence="1">Cell membrane</location>
        <topology evidence="1">Multi-pass membrane protein</topology>
    </subcellularLocation>
</comment>
<feature type="transmembrane region" description="Helical" evidence="9">
    <location>
        <begin position="204"/>
        <end position="225"/>
    </location>
</feature>
<organism evidence="11 12">
    <name type="scientific">Pygocentrus nattereri</name>
    <name type="common">Red-bellied piranha</name>
    <dbReference type="NCBI Taxonomy" id="42514"/>
    <lineage>
        <taxon>Eukaryota</taxon>
        <taxon>Metazoa</taxon>
        <taxon>Chordata</taxon>
        <taxon>Craniata</taxon>
        <taxon>Vertebrata</taxon>
        <taxon>Euteleostomi</taxon>
        <taxon>Actinopterygii</taxon>
        <taxon>Neopterygii</taxon>
        <taxon>Teleostei</taxon>
        <taxon>Ostariophysi</taxon>
        <taxon>Characiformes</taxon>
        <taxon>Characoidei</taxon>
        <taxon>Pygocentrus</taxon>
    </lineage>
</organism>
<evidence type="ECO:0000256" key="8">
    <source>
        <dbReference type="ARBA" id="ARBA00023224"/>
    </source>
</evidence>
<evidence type="ECO:0000256" key="1">
    <source>
        <dbReference type="ARBA" id="ARBA00004651"/>
    </source>
</evidence>
<keyword evidence="6 9" id="KW-0472">Membrane</keyword>
<dbReference type="GO" id="GO:0009897">
    <property type="term" value="C:external side of plasma membrane"/>
    <property type="evidence" value="ECO:0007669"/>
    <property type="project" value="TreeGrafter"/>
</dbReference>
<dbReference type="GO" id="GO:0019722">
    <property type="term" value="P:calcium-mediated signaling"/>
    <property type="evidence" value="ECO:0007669"/>
    <property type="project" value="TreeGrafter"/>
</dbReference>
<dbReference type="Gene3D" id="1.20.1070.10">
    <property type="entry name" value="Rhodopsin 7-helix transmembrane proteins"/>
    <property type="match status" value="1"/>
</dbReference>
<name>A0A3B4EF49_PYGNA</name>
<dbReference type="PANTHER" id="PTHR10489">
    <property type="entry name" value="CELL ADHESION MOLECULE"/>
    <property type="match status" value="1"/>
</dbReference>
<proteinExistence type="predicted"/>
<dbReference type="RefSeq" id="XP_037396893.1">
    <property type="nucleotide sequence ID" value="XM_037540996.1"/>
</dbReference>
<evidence type="ECO:0000256" key="6">
    <source>
        <dbReference type="ARBA" id="ARBA00023136"/>
    </source>
</evidence>
<evidence type="ECO:0000256" key="9">
    <source>
        <dbReference type="SAM" id="Phobius"/>
    </source>
</evidence>
<keyword evidence="8" id="KW-0807">Transducer</keyword>
<evidence type="ECO:0000313" key="12">
    <source>
        <dbReference type="Proteomes" id="UP001501920"/>
    </source>
</evidence>
<dbReference type="GeneID" id="108433369"/>
<dbReference type="Ensembl" id="ENSPNAT00000026695.2">
    <property type="protein sequence ID" value="ENSPNAP00000033846.2"/>
    <property type="gene ID" value="ENSPNAG00000022758.2"/>
</dbReference>
<feature type="domain" description="G-protein coupled receptors family 1 profile" evidence="10">
    <location>
        <begin position="55"/>
        <end position="300"/>
    </location>
</feature>
<dbReference type="GeneTree" id="ENSGT01110000267168"/>
<keyword evidence="4 9" id="KW-1133">Transmembrane helix</keyword>
<keyword evidence="2" id="KW-1003">Cell membrane</keyword>
<feature type="transmembrane region" description="Helical" evidence="9">
    <location>
        <begin position="78"/>
        <end position="103"/>
    </location>
</feature>
<dbReference type="AlphaFoldDB" id="A0A3B4EF49"/>
<dbReference type="InterPro" id="IPR017452">
    <property type="entry name" value="GPCR_Rhodpsn_7TM"/>
</dbReference>
<dbReference type="Proteomes" id="UP001501920">
    <property type="component" value="Chromosome 9"/>
</dbReference>
<evidence type="ECO:0000256" key="4">
    <source>
        <dbReference type="ARBA" id="ARBA00022989"/>
    </source>
</evidence>